<name>B7FXC7_PHATC</name>
<keyword evidence="1" id="KW-0472">Membrane</keyword>
<dbReference type="PANTHER" id="PTHR37563">
    <property type="entry name" value="PHYTANOYL-COA DIOXYGENASE FAMILY PROTEIN (AFU_ORTHOLOGUE AFUA_2G03330)"/>
    <property type="match status" value="1"/>
</dbReference>
<dbReference type="SUPFAM" id="SSF51197">
    <property type="entry name" value="Clavaminate synthase-like"/>
    <property type="match status" value="1"/>
</dbReference>
<dbReference type="KEGG" id="pti:PHATRDRAFT_45342"/>
<protein>
    <submittedName>
        <fullName evidence="2">Uncharacterized protein</fullName>
    </submittedName>
</protein>
<keyword evidence="1" id="KW-0812">Transmembrane</keyword>
<gene>
    <name evidence="2" type="ORF">PHATRDRAFT_45342</name>
</gene>
<feature type="transmembrane region" description="Helical" evidence="1">
    <location>
        <begin position="912"/>
        <end position="935"/>
    </location>
</feature>
<dbReference type="Proteomes" id="UP000000759">
    <property type="component" value="Chromosome 6"/>
</dbReference>
<keyword evidence="1" id="KW-1133">Transmembrane helix</keyword>
<dbReference type="GeneID" id="7200033"/>
<dbReference type="PANTHER" id="PTHR37563:SF2">
    <property type="entry name" value="PHYTANOYL-COA DIOXYGENASE FAMILY PROTEIN (AFU_ORTHOLOGUE AFUA_2G03330)"/>
    <property type="match status" value="1"/>
</dbReference>
<dbReference type="InParanoid" id="B7FXC7"/>
<dbReference type="OrthoDB" id="43557at2759"/>
<sequence length="1366" mass="154355">MSFPLISWAKYNAWTKPQSNAISPGVLHPNLSRRRNSLTTCKQLEFWLPNIALLEGLEILPLSGMPFLLVLRKTWIAFRHLVQSKRRRRQRSFFFSVAILGSLVLLQTKHMHTVSTTPETVYSLNHGQAIEDSAPSLTWEFHGYSQSNIPARSTSPSTPRLLIAQYASAFYTVVLNETQRVNQAYAERFNHDFIVCRGIYLTDSPWWRLVSPPLHTIAGSRSTYNKIAVLAYAMQHDYDRVLILDSDAMVRDFSINLATYSLTDDKGKDVVVVAQQAKMGEVHPPNTWNVNIGVTLWNLRHEQVVTVWQQWHDRSIARIRSGQADDDQQPLQRCFRAFPDTTRPVLAVKEFGYGGGSIVQHFIRESSSSWSEPTEARTEGIRTAARKIGFPAIGSSLKSEPAKSLLQMSLGTSPRPVGNAADLCVRAHVAHTVPETHPYCQNAQKQDALGSHAIWKANETKKDSYTVGSRRTAPMIPTTTSPVLIYTGVVLRTLLLDVPLLLALILYSTTSWLEYVKTNYMLPQLELQRWTPERAEQEVTYFHRRCDESDQSAHDTEPLVIDYSSMSKRDKMEHMLTHGVSVYPNLLSAETANEVRDFILAQNLKNEDMIDVIENTNRWSFGVRVDQHPSVSKALKEVLNKPELVEGLEAILGKNPAIIEFTGITSAYGATAQRWHQDVVPEGSAAKYSRSFVPSYSLFIPLQNTTKAIGATDICPGTHMCAAGPIHFCEYSGFPVSGAADNWPLGWGALVNQQTTHRGAPHVDPHGPSRVLFILTFAPRPQFTPSKLETRMISTGGSYSLHWSQWGHTLRDFQDPDTRMKHPWRALRALGLYKPRDAQWGWDYLSQASGRVANDEEGFHRESLDGQLSKGGLTFLPDWLQGHASTDEETSYAWVEFMEDTLRLCSHTTQKFYLAVVFGYGSFVVIWNGFLFAAGRRHFRVKAIGRSMLRVLLLHAVILSIEEFARRRLAVTDWAKSIRGSRLYRLPSPDQNLPLPGTLLLLEDVLILDQFQSEHLGSYDRILDFAHPGNRRFNTMILQHSKGYTALPFSLKRSLRADVLLWNKQDGSRILAKNVDGAWAEVAQETAEKACHKKLTRASNSGVEHVSRQLDYLKAENIYGFWRHTSMYLRHNPVLLDRLERKLLGWNETSKNSSAGLSSSNGSLLVRPFFRGHSIPLLTQKSLRSVRQVLPPRPSTSEPYAGAWMQEGDVVEGRYHGNFPEWYRGRIVSTSADKDVWDVEYDDGDEDVGLCRNCVRPFVPYALNDDVEWRDEEDIFHRARVVKIQSGDVYDLKFEDGSIRSNASATDLRRVPLLGEIEVGSRVEFLVDEGYNTGTILHVNVDGSYNIEFDDGDFATNVAPKHVIPE</sequence>
<evidence type="ECO:0000256" key="1">
    <source>
        <dbReference type="SAM" id="Phobius"/>
    </source>
</evidence>
<feature type="transmembrane region" description="Helical" evidence="1">
    <location>
        <begin position="947"/>
        <end position="965"/>
    </location>
</feature>
<dbReference type="EMBL" id="CM000609">
    <property type="protein sequence ID" value="EEC49355.1"/>
    <property type="molecule type" value="Genomic_DNA"/>
</dbReference>
<keyword evidence="3" id="KW-1185">Reference proteome</keyword>
<dbReference type="PaxDb" id="2850-Phatr45342"/>
<dbReference type="InterPro" id="IPR051961">
    <property type="entry name" value="Fungal_Metabolite_Diox"/>
</dbReference>
<dbReference type="CDD" id="cd04508">
    <property type="entry name" value="Tudor_SF"/>
    <property type="match status" value="1"/>
</dbReference>
<dbReference type="Gene3D" id="2.60.120.620">
    <property type="entry name" value="q2cbj1_9rhob like domain"/>
    <property type="match status" value="1"/>
</dbReference>
<accession>B7FXC7</accession>
<proteinExistence type="predicted"/>
<reference evidence="2 3" key="1">
    <citation type="journal article" date="2008" name="Nature">
        <title>The Phaeodactylum genome reveals the evolutionary history of diatom genomes.</title>
        <authorList>
            <person name="Bowler C."/>
            <person name="Allen A.E."/>
            <person name="Badger J.H."/>
            <person name="Grimwood J."/>
            <person name="Jabbari K."/>
            <person name="Kuo A."/>
            <person name="Maheswari U."/>
            <person name="Martens C."/>
            <person name="Maumus F."/>
            <person name="Otillar R.P."/>
            <person name="Rayko E."/>
            <person name="Salamov A."/>
            <person name="Vandepoele K."/>
            <person name="Beszteri B."/>
            <person name="Gruber A."/>
            <person name="Heijde M."/>
            <person name="Katinka M."/>
            <person name="Mock T."/>
            <person name="Valentin K."/>
            <person name="Verret F."/>
            <person name="Berges J.A."/>
            <person name="Brownlee C."/>
            <person name="Cadoret J.P."/>
            <person name="Chiovitti A."/>
            <person name="Choi C.J."/>
            <person name="Coesel S."/>
            <person name="De Martino A."/>
            <person name="Detter J.C."/>
            <person name="Durkin C."/>
            <person name="Falciatore A."/>
            <person name="Fournet J."/>
            <person name="Haruta M."/>
            <person name="Huysman M.J."/>
            <person name="Jenkins B.D."/>
            <person name="Jiroutova K."/>
            <person name="Jorgensen R.E."/>
            <person name="Joubert Y."/>
            <person name="Kaplan A."/>
            <person name="Kroger N."/>
            <person name="Kroth P.G."/>
            <person name="La Roche J."/>
            <person name="Lindquist E."/>
            <person name="Lommer M."/>
            <person name="Martin-Jezequel V."/>
            <person name="Lopez P.J."/>
            <person name="Lucas S."/>
            <person name="Mangogna M."/>
            <person name="McGinnis K."/>
            <person name="Medlin L.K."/>
            <person name="Montsant A."/>
            <person name="Oudot-Le Secq M.P."/>
            <person name="Napoli C."/>
            <person name="Obornik M."/>
            <person name="Parker M.S."/>
            <person name="Petit J.L."/>
            <person name="Porcel B.M."/>
            <person name="Poulsen N."/>
            <person name="Robison M."/>
            <person name="Rychlewski L."/>
            <person name="Rynearson T.A."/>
            <person name="Schmutz J."/>
            <person name="Shapiro H."/>
            <person name="Siaut M."/>
            <person name="Stanley M."/>
            <person name="Sussman M.R."/>
            <person name="Taylor A.R."/>
            <person name="Vardi A."/>
            <person name="von Dassow P."/>
            <person name="Vyverman W."/>
            <person name="Willis A."/>
            <person name="Wyrwicz L.S."/>
            <person name="Rokhsar D.S."/>
            <person name="Weissenbach J."/>
            <person name="Armbrust E.V."/>
            <person name="Green B.R."/>
            <person name="Van de Peer Y."/>
            <person name="Grigoriev I.V."/>
        </authorList>
    </citation>
    <scope>NUCLEOTIDE SEQUENCE [LARGE SCALE GENOMIC DNA]</scope>
    <source>
        <strain evidence="2 3">CCAP 1055/1</strain>
    </source>
</reference>
<reference evidence="3" key="2">
    <citation type="submission" date="2008-08" db="EMBL/GenBank/DDBJ databases">
        <authorList>
            <consortium name="Diatom Consortium"/>
            <person name="Grigoriev I."/>
            <person name="Grimwood J."/>
            <person name="Kuo A."/>
            <person name="Otillar R.P."/>
            <person name="Salamov A."/>
            <person name="Detter J.C."/>
            <person name="Lindquist E."/>
            <person name="Shapiro H."/>
            <person name="Lucas S."/>
            <person name="Glavina del Rio T."/>
            <person name="Pitluck S."/>
            <person name="Rokhsar D."/>
            <person name="Bowler C."/>
        </authorList>
    </citation>
    <scope>GENOME REANNOTATION</scope>
    <source>
        <strain evidence="3">CCAP 1055/1</strain>
    </source>
</reference>
<evidence type="ECO:0000313" key="3">
    <source>
        <dbReference type="Proteomes" id="UP000000759"/>
    </source>
</evidence>
<dbReference type="RefSeq" id="XP_002179532.1">
    <property type="nucleotide sequence ID" value="XM_002179496.1"/>
</dbReference>
<dbReference type="Gene3D" id="2.30.30.140">
    <property type="match status" value="2"/>
</dbReference>
<organism evidence="2 3">
    <name type="scientific">Phaeodactylum tricornutum (strain CCAP 1055/1)</name>
    <dbReference type="NCBI Taxonomy" id="556484"/>
    <lineage>
        <taxon>Eukaryota</taxon>
        <taxon>Sar</taxon>
        <taxon>Stramenopiles</taxon>
        <taxon>Ochrophyta</taxon>
        <taxon>Bacillariophyta</taxon>
        <taxon>Bacillariophyceae</taxon>
        <taxon>Bacillariophycidae</taxon>
        <taxon>Naviculales</taxon>
        <taxon>Phaeodactylaceae</taxon>
        <taxon>Phaeodactylum</taxon>
    </lineage>
</organism>
<dbReference type="HOGENOM" id="CLU_239437_0_0_1"/>
<evidence type="ECO:0000313" key="2">
    <source>
        <dbReference type="EMBL" id="EEC49355.1"/>
    </source>
</evidence>